<dbReference type="EC" id="2.3.2.31" evidence="2"/>
<keyword evidence="4" id="KW-0479">Metal-binding</keyword>
<evidence type="ECO:0000256" key="1">
    <source>
        <dbReference type="ARBA" id="ARBA00001798"/>
    </source>
</evidence>
<evidence type="ECO:0000256" key="7">
    <source>
        <dbReference type="ARBA" id="ARBA00022786"/>
    </source>
</evidence>
<dbReference type="OrthoDB" id="10009520at2759"/>
<accession>A0A4S8R930</accession>
<evidence type="ECO:0000256" key="4">
    <source>
        <dbReference type="ARBA" id="ARBA00022723"/>
    </source>
</evidence>
<dbReference type="InterPro" id="IPR017907">
    <property type="entry name" value="Znf_RING_CS"/>
</dbReference>
<organism evidence="11 12">
    <name type="scientific">Botrytis galanthina</name>
    <dbReference type="NCBI Taxonomy" id="278940"/>
    <lineage>
        <taxon>Eukaryota</taxon>
        <taxon>Fungi</taxon>
        <taxon>Dikarya</taxon>
        <taxon>Ascomycota</taxon>
        <taxon>Pezizomycotina</taxon>
        <taxon>Leotiomycetes</taxon>
        <taxon>Helotiales</taxon>
        <taxon>Sclerotiniaceae</taxon>
        <taxon>Botrytis</taxon>
    </lineage>
</organism>
<gene>
    <name evidence="11" type="ORF">BGAL_0066g00150</name>
</gene>
<dbReference type="Gene3D" id="1.20.120.1750">
    <property type="match status" value="1"/>
</dbReference>
<proteinExistence type="predicted"/>
<keyword evidence="12" id="KW-1185">Reference proteome</keyword>
<comment type="caution">
    <text evidence="11">The sequence shown here is derived from an EMBL/GenBank/DDBJ whole genome shotgun (WGS) entry which is preliminary data.</text>
</comment>
<dbReference type="GO" id="GO:0061630">
    <property type="term" value="F:ubiquitin protein ligase activity"/>
    <property type="evidence" value="ECO:0007669"/>
    <property type="project" value="UniProtKB-EC"/>
</dbReference>
<dbReference type="AlphaFoldDB" id="A0A4S8R930"/>
<evidence type="ECO:0000256" key="3">
    <source>
        <dbReference type="ARBA" id="ARBA00022679"/>
    </source>
</evidence>
<keyword evidence="8" id="KW-0862">Zinc</keyword>
<keyword evidence="7" id="KW-0833">Ubl conjugation pathway</keyword>
<protein>
    <recommendedName>
        <fullName evidence="2">RBR-type E3 ubiquitin transferase</fullName>
        <ecNumber evidence="2">2.3.2.31</ecNumber>
    </recommendedName>
</protein>
<dbReference type="CDD" id="cd20335">
    <property type="entry name" value="BRcat_RBR"/>
    <property type="match status" value="1"/>
</dbReference>
<name>A0A4S8R930_9HELO</name>
<dbReference type="EMBL" id="PQXL01000066">
    <property type="protein sequence ID" value="THV52855.1"/>
    <property type="molecule type" value="Genomic_DNA"/>
</dbReference>
<comment type="catalytic activity">
    <reaction evidence="1">
        <text>[E2 ubiquitin-conjugating enzyme]-S-ubiquitinyl-L-cysteine + [acceptor protein]-L-lysine = [E2 ubiquitin-conjugating enzyme]-L-cysteine + [acceptor protein]-N(6)-ubiquitinyl-L-lysine.</text>
        <dbReference type="EC" id="2.3.2.31"/>
    </reaction>
</comment>
<dbReference type="GO" id="GO:0016567">
    <property type="term" value="P:protein ubiquitination"/>
    <property type="evidence" value="ECO:0007669"/>
    <property type="project" value="InterPro"/>
</dbReference>
<feature type="domain" description="RING-type" evidence="10">
    <location>
        <begin position="25"/>
        <end position="215"/>
    </location>
</feature>
<dbReference type="InterPro" id="IPR002867">
    <property type="entry name" value="IBR_dom"/>
</dbReference>
<feature type="region of interest" description="Disordered" evidence="9">
    <location>
        <begin position="1"/>
        <end position="20"/>
    </location>
</feature>
<dbReference type="CDD" id="cd22584">
    <property type="entry name" value="Rcat_RBR_unk"/>
    <property type="match status" value="1"/>
</dbReference>
<keyword evidence="3" id="KW-0808">Transferase</keyword>
<dbReference type="SMART" id="SM00647">
    <property type="entry name" value="IBR"/>
    <property type="match status" value="2"/>
</dbReference>
<dbReference type="Proteomes" id="UP000308671">
    <property type="component" value="Unassembled WGS sequence"/>
</dbReference>
<evidence type="ECO:0000256" key="5">
    <source>
        <dbReference type="ARBA" id="ARBA00022737"/>
    </source>
</evidence>
<dbReference type="InterPro" id="IPR031127">
    <property type="entry name" value="E3_UB_ligase_RBR"/>
</dbReference>
<reference evidence="11 12" key="1">
    <citation type="submission" date="2017-12" db="EMBL/GenBank/DDBJ databases">
        <title>Comparative genomics of Botrytis spp.</title>
        <authorList>
            <person name="Valero-Jimenez C.A."/>
            <person name="Tapia P."/>
            <person name="Veloso J."/>
            <person name="Silva-Moreno E."/>
            <person name="Staats M."/>
            <person name="Valdes J.H."/>
            <person name="Van Kan J.A.L."/>
        </authorList>
    </citation>
    <scope>NUCLEOTIDE SEQUENCE [LARGE SCALE GENOMIC DNA]</scope>
    <source>
        <strain evidence="11 12">MUCL435</strain>
    </source>
</reference>
<evidence type="ECO:0000256" key="8">
    <source>
        <dbReference type="ARBA" id="ARBA00022833"/>
    </source>
</evidence>
<dbReference type="PROSITE" id="PS00518">
    <property type="entry name" value="ZF_RING_1"/>
    <property type="match status" value="1"/>
</dbReference>
<evidence type="ECO:0000313" key="11">
    <source>
        <dbReference type="EMBL" id="THV52855.1"/>
    </source>
</evidence>
<dbReference type="SUPFAM" id="SSF57850">
    <property type="entry name" value="RING/U-box"/>
    <property type="match status" value="1"/>
</dbReference>
<dbReference type="InterPro" id="IPR044066">
    <property type="entry name" value="TRIAD_supradom"/>
</dbReference>
<feature type="compositionally biased region" description="Polar residues" evidence="9">
    <location>
        <begin position="1"/>
        <end position="14"/>
    </location>
</feature>
<evidence type="ECO:0000256" key="2">
    <source>
        <dbReference type="ARBA" id="ARBA00012251"/>
    </source>
</evidence>
<dbReference type="Pfam" id="PF26200">
    <property type="entry name" value="Rcat_RNF216"/>
    <property type="match status" value="1"/>
</dbReference>
<evidence type="ECO:0000256" key="9">
    <source>
        <dbReference type="SAM" id="MobiDB-lite"/>
    </source>
</evidence>
<dbReference type="PROSITE" id="PS51873">
    <property type="entry name" value="TRIAD"/>
    <property type="match status" value="1"/>
</dbReference>
<evidence type="ECO:0000313" key="12">
    <source>
        <dbReference type="Proteomes" id="UP000308671"/>
    </source>
</evidence>
<keyword evidence="6" id="KW-0863">Zinc-finger</keyword>
<dbReference type="Pfam" id="PF01485">
    <property type="entry name" value="IBR"/>
    <property type="match status" value="1"/>
</dbReference>
<dbReference type="GO" id="GO:0008270">
    <property type="term" value="F:zinc ion binding"/>
    <property type="evidence" value="ECO:0007669"/>
    <property type="project" value="UniProtKB-KW"/>
</dbReference>
<dbReference type="PANTHER" id="PTHR11685">
    <property type="entry name" value="RBR FAMILY RING FINGER AND IBR DOMAIN-CONTAINING"/>
    <property type="match status" value="1"/>
</dbReference>
<evidence type="ECO:0000256" key="6">
    <source>
        <dbReference type="ARBA" id="ARBA00022771"/>
    </source>
</evidence>
<keyword evidence="5" id="KW-0677">Repeat</keyword>
<evidence type="ECO:0000259" key="10">
    <source>
        <dbReference type="PROSITE" id="PS51873"/>
    </source>
</evidence>
<sequence length="218" mass="24692">MADSSSCRTTSLRSNRQKHSNKNPAQLKCTICGDFQDFQQVVTFPCDCVWCSAFLQGRFNRAIEAEYMFPVRCCQGTISLTPFYHLLSPDIIRNYEAKKIEYGTLDRTYCANKVCSVFIVKEYVRGHKAFCTKSSCNTITCTKCKSEWHDGACPRDQNQELLLAEAQSKGWKRCAKCGTLIERVAGCPKMVCQCGHKFCYRCVAALELCRCNKDDDGT</sequence>